<evidence type="ECO:0000313" key="1">
    <source>
        <dbReference type="EMBL" id="MFB9645923.1"/>
    </source>
</evidence>
<organism evidence="1 2">
    <name type="scientific">Microbacterium terregens</name>
    <dbReference type="NCBI Taxonomy" id="69363"/>
    <lineage>
        <taxon>Bacteria</taxon>
        <taxon>Bacillati</taxon>
        <taxon>Actinomycetota</taxon>
        <taxon>Actinomycetes</taxon>
        <taxon>Micrococcales</taxon>
        <taxon>Microbacteriaceae</taxon>
        <taxon>Microbacterium</taxon>
    </lineage>
</organism>
<dbReference type="Gene3D" id="3.40.960.10">
    <property type="entry name" value="VSR Endonuclease"/>
    <property type="match status" value="1"/>
</dbReference>
<keyword evidence="1" id="KW-0540">Nuclease</keyword>
<name>A0ABV5SZZ1_9MICO</name>
<gene>
    <name evidence="1" type="ORF">ACFFPJ_08940</name>
</gene>
<keyword evidence="1" id="KW-0378">Hydrolase</keyword>
<dbReference type="Proteomes" id="UP001589611">
    <property type="component" value="Unassembled WGS sequence"/>
</dbReference>
<reference evidence="1 2" key="1">
    <citation type="submission" date="2024-09" db="EMBL/GenBank/DDBJ databases">
        <authorList>
            <person name="Sun Q."/>
            <person name="Mori K."/>
        </authorList>
    </citation>
    <scope>NUCLEOTIDE SEQUENCE [LARGE SCALE GENOMIC DNA]</scope>
    <source>
        <strain evidence="1 2">JCM 1342</strain>
    </source>
</reference>
<keyword evidence="1" id="KW-0255">Endonuclease</keyword>
<dbReference type="RefSeq" id="WP_344712504.1">
    <property type="nucleotide sequence ID" value="NZ_BAAAWH010000001.1"/>
</dbReference>
<evidence type="ECO:0000313" key="2">
    <source>
        <dbReference type="Proteomes" id="UP001589611"/>
    </source>
</evidence>
<protein>
    <submittedName>
        <fullName evidence="1">Endonuclease domain-containing protein</fullName>
    </submittedName>
</protein>
<dbReference type="EMBL" id="JBHMBE010000003">
    <property type="protein sequence ID" value="MFB9645923.1"/>
    <property type="molecule type" value="Genomic_DNA"/>
</dbReference>
<dbReference type="InterPro" id="IPR011335">
    <property type="entry name" value="Restrct_endonuc-II-like"/>
</dbReference>
<proteinExistence type="predicted"/>
<dbReference type="GO" id="GO:0004519">
    <property type="term" value="F:endonuclease activity"/>
    <property type="evidence" value="ECO:0007669"/>
    <property type="project" value="UniProtKB-KW"/>
</dbReference>
<comment type="caution">
    <text evidence="1">The sequence shown here is derived from an EMBL/GenBank/DDBJ whole genome shotgun (WGS) entry which is preliminary data.</text>
</comment>
<accession>A0ABV5SZZ1</accession>
<dbReference type="SUPFAM" id="SSF52980">
    <property type="entry name" value="Restriction endonuclease-like"/>
    <property type="match status" value="1"/>
</dbReference>
<keyword evidence="2" id="KW-1185">Reference proteome</keyword>
<sequence>MTAEPLPAFRVADAHRAGMSRREIDSPHLDRPFAGLRAEPLELGSAEPDEALSDPRRDATILAARQFAAHMHAGEFFSHVTAAVLWDLPLPPLDLDRIDVSVCAPTRAPRGRGVRGHQLAGAQVTVVTGPFGLRTTSPASTWAQLGRAVRHPYDLTAIADAVILAPRIAGPFGRVLRAPLADVSDLDVELRRGRRIGIAALDEALLRARHGSVSRPETWCRLTIVDAGLPEPLLDHDVYDEAGEFVGCVDLAYPELRIAIEYEGDHHRLDPRQWYRDIAKHDRLAELGWRVIRVTKSMVFADPGVLIQRVHAALRARG</sequence>